<feature type="domain" description="Methyltransferase" evidence="2">
    <location>
        <begin position="51"/>
        <end position="147"/>
    </location>
</feature>
<dbReference type="SUPFAM" id="SSF53335">
    <property type="entry name" value="S-adenosyl-L-methionine-dependent methyltransferases"/>
    <property type="match status" value="1"/>
</dbReference>
<name>A0A0X3TPW2_9RHOB</name>
<reference evidence="4" key="1">
    <citation type="submission" date="2015-12" db="EMBL/GenBank/DDBJ databases">
        <authorList>
            <person name="Zhang G."/>
            <person name="Stingl U."/>
        </authorList>
    </citation>
    <scope>NUCLEOTIDE SEQUENCE [LARGE SCALE GENOMIC DNA]</scope>
    <source>
        <strain evidence="4">ZGT108</strain>
    </source>
</reference>
<dbReference type="PANTHER" id="PTHR43861">
    <property type="entry name" value="TRANS-ACONITATE 2-METHYLTRANSFERASE-RELATED"/>
    <property type="match status" value="1"/>
</dbReference>
<proteinExistence type="predicted"/>
<dbReference type="Pfam" id="PF13649">
    <property type="entry name" value="Methyltransf_25"/>
    <property type="match status" value="1"/>
</dbReference>
<gene>
    <name evidence="3" type="ORF">AVO44_15735</name>
</gene>
<dbReference type="Proteomes" id="UP000053690">
    <property type="component" value="Unassembled WGS sequence"/>
</dbReference>
<evidence type="ECO:0000313" key="3">
    <source>
        <dbReference type="EMBL" id="KUJ77777.1"/>
    </source>
</evidence>
<evidence type="ECO:0000259" key="2">
    <source>
        <dbReference type="Pfam" id="PF13649"/>
    </source>
</evidence>
<protein>
    <recommendedName>
        <fullName evidence="2">Methyltransferase domain-containing protein</fullName>
    </recommendedName>
</protein>
<evidence type="ECO:0000313" key="4">
    <source>
        <dbReference type="Proteomes" id="UP000053690"/>
    </source>
</evidence>
<evidence type="ECO:0000256" key="1">
    <source>
        <dbReference type="ARBA" id="ARBA00022679"/>
    </source>
</evidence>
<sequence length="207" mass="22642">MSLKTAIVRQFGKPTSLVGKLAGHIMARRSSNRLRNQRTVELMNLQPDSRVLEIGCGPGLALALCAETVSEGRIIGLDHSPVMIEQARKRLEASGSESSVDLVFGGVDRLKEWPGAFDRVYSLNLIQFIADKTDFFQRVFATLDQGGICLTTYQPRLDNEDPNGASAMADKVTRIMKEAGFKQVVRIGIVAGPSPALCVIGQKEVRR</sequence>
<dbReference type="OrthoDB" id="4571118at2"/>
<dbReference type="RefSeq" id="WP_068338745.1">
    <property type="nucleotide sequence ID" value="NZ_LQBP01000008.1"/>
</dbReference>
<dbReference type="InterPro" id="IPR029063">
    <property type="entry name" value="SAM-dependent_MTases_sf"/>
</dbReference>
<accession>A0A0X3TPW2</accession>
<dbReference type="Gene3D" id="3.40.50.150">
    <property type="entry name" value="Vaccinia Virus protein VP39"/>
    <property type="match status" value="1"/>
</dbReference>
<dbReference type="GO" id="GO:0016740">
    <property type="term" value="F:transferase activity"/>
    <property type="evidence" value="ECO:0007669"/>
    <property type="project" value="UniProtKB-KW"/>
</dbReference>
<dbReference type="InterPro" id="IPR041698">
    <property type="entry name" value="Methyltransf_25"/>
</dbReference>
<dbReference type="STRING" id="1685378.AVO44_15735"/>
<keyword evidence="4" id="KW-1185">Reference proteome</keyword>
<keyword evidence="1" id="KW-0808">Transferase</keyword>
<organism evidence="3 4">
    <name type="scientific">Ruegeria profundi</name>
    <dbReference type="NCBI Taxonomy" id="1685378"/>
    <lineage>
        <taxon>Bacteria</taxon>
        <taxon>Pseudomonadati</taxon>
        <taxon>Pseudomonadota</taxon>
        <taxon>Alphaproteobacteria</taxon>
        <taxon>Rhodobacterales</taxon>
        <taxon>Roseobacteraceae</taxon>
        <taxon>Ruegeria</taxon>
    </lineage>
</organism>
<comment type="caution">
    <text evidence="3">The sequence shown here is derived from an EMBL/GenBank/DDBJ whole genome shotgun (WGS) entry which is preliminary data.</text>
</comment>
<dbReference type="EMBL" id="LQBP01000008">
    <property type="protein sequence ID" value="KUJ77777.1"/>
    <property type="molecule type" value="Genomic_DNA"/>
</dbReference>
<dbReference type="CDD" id="cd02440">
    <property type="entry name" value="AdoMet_MTases"/>
    <property type="match status" value="1"/>
</dbReference>
<dbReference type="AlphaFoldDB" id="A0A0X3TPW2"/>